<dbReference type="RefSeq" id="XP_052130235.1">
    <property type="nucleotide sequence ID" value="XM_052274275.1"/>
</dbReference>
<keyword evidence="1" id="KW-1185">Reference proteome</keyword>
<accession>A0A9C6X6S4</accession>
<evidence type="ECO:0000313" key="2">
    <source>
        <dbReference type="RefSeq" id="XP_052130235.1"/>
    </source>
</evidence>
<proteinExistence type="predicted"/>
<evidence type="ECO:0000313" key="1">
    <source>
        <dbReference type="Proteomes" id="UP000504606"/>
    </source>
</evidence>
<dbReference type="GeneID" id="127751163"/>
<dbReference type="Proteomes" id="UP000504606">
    <property type="component" value="Unplaced"/>
</dbReference>
<reference evidence="2" key="1">
    <citation type="submission" date="2025-08" db="UniProtKB">
        <authorList>
            <consortium name="RefSeq"/>
        </authorList>
    </citation>
    <scope>IDENTIFICATION</scope>
    <source>
        <tissue evidence="2">Whole organism</tissue>
    </source>
</reference>
<gene>
    <name evidence="2" type="primary">LOC127751163</name>
</gene>
<protein>
    <submittedName>
        <fullName evidence="2">Uncharacterized protein LOC127751163 isoform X1</fullName>
    </submittedName>
</protein>
<sequence length="129" mass="14756">MGTCFTVGSLPVMGNSRRRQAASEEPMYRRVTNCLTSFSSSSSRATETRVAQKLKEFQLENSVYNSWFPARIVRGERALVCLRGHVQCLVSAYVHRNHYYFLDLDPFHALLMEPEGQQERLVGLKPPDM</sequence>
<name>A0A9C6X6S4_FRAOC</name>
<dbReference type="KEGG" id="foc:127751163"/>
<organism evidence="1 2">
    <name type="scientific">Frankliniella occidentalis</name>
    <name type="common">Western flower thrips</name>
    <name type="synonym">Euthrips occidentalis</name>
    <dbReference type="NCBI Taxonomy" id="133901"/>
    <lineage>
        <taxon>Eukaryota</taxon>
        <taxon>Metazoa</taxon>
        <taxon>Ecdysozoa</taxon>
        <taxon>Arthropoda</taxon>
        <taxon>Hexapoda</taxon>
        <taxon>Insecta</taxon>
        <taxon>Pterygota</taxon>
        <taxon>Neoptera</taxon>
        <taxon>Paraneoptera</taxon>
        <taxon>Thysanoptera</taxon>
        <taxon>Terebrantia</taxon>
        <taxon>Thripoidea</taxon>
        <taxon>Thripidae</taxon>
        <taxon>Frankliniella</taxon>
    </lineage>
</organism>
<dbReference type="AlphaFoldDB" id="A0A9C6X6S4"/>